<gene>
    <name evidence="11" type="ORF">PHYEVI_LOCUS7470</name>
</gene>
<dbReference type="AlphaFoldDB" id="A0A9N9TTV1"/>
<evidence type="ECO:0000256" key="2">
    <source>
        <dbReference type="ARBA" id="ARBA00007570"/>
    </source>
</evidence>
<dbReference type="PANTHER" id="PTHR13141">
    <property type="entry name" value="TRANSMEMBRANE PROTEIN 242"/>
    <property type="match status" value="1"/>
</dbReference>
<comment type="function">
    <text evidence="9">Scaffold protein that participates in the c-ring assembly of mitochondrial ATP synthase (F(1)F(0) ATP synthase or complex V) by facilitating the membrane insertion and oligomer formation of the subunit c/ATP5MC3. Participates in the incorporation of the c-ring into vestigial complexes. Additionally influences the incorporation of subunits MT-ATP6, MT-ATP8, ATP5MJ, and ATP5MK in the ATP synthase.</text>
</comment>
<comment type="subcellular location">
    <subcellularLocation>
        <location evidence="1">Mitochondrion inner membrane</location>
        <topology evidence="1">Multi-pass membrane protein</topology>
    </subcellularLocation>
</comment>
<keyword evidence="4 10" id="KW-0812">Transmembrane</keyword>
<protein>
    <recommendedName>
        <fullName evidence="3">Transmembrane protein 242</fullName>
    </recommendedName>
</protein>
<evidence type="ECO:0000256" key="1">
    <source>
        <dbReference type="ARBA" id="ARBA00004448"/>
    </source>
</evidence>
<evidence type="ECO:0000313" key="12">
    <source>
        <dbReference type="Proteomes" id="UP001153712"/>
    </source>
</evidence>
<evidence type="ECO:0000256" key="4">
    <source>
        <dbReference type="ARBA" id="ARBA00022692"/>
    </source>
</evidence>
<keyword evidence="6 10" id="KW-1133">Transmembrane helix</keyword>
<comment type="similarity">
    <text evidence="2">Belongs to the TMEM242 family.</text>
</comment>
<evidence type="ECO:0000256" key="7">
    <source>
        <dbReference type="ARBA" id="ARBA00023128"/>
    </source>
</evidence>
<keyword evidence="5" id="KW-0999">Mitochondrion inner membrane</keyword>
<feature type="transmembrane region" description="Helical" evidence="10">
    <location>
        <begin position="78"/>
        <end position="98"/>
    </location>
</feature>
<sequence>MNPNDVADTASSDADDEKRRQFKIKAALFLSGISGISALAGFGCTIAMARKQDPKYFNIGMTPTRELSESGASLGLRALGWGTLYAFVGCGVFFYGIWKLSGATNMKEFRCAMGNILPVIPKKNPQGRSEFSGLNDLLDYLQHQKGTKDK</sequence>
<dbReference type="InterPro" id="IPR009792">
    <property type="entry name" value="TMEM242"/>
</dbReference>
<proteinExistence type="inferred from homology"/>
<dbReference type="Proteomes" id="UP001153712">
    <property type="component" value="Chromosome 4"/>
</dbReference>
<evidence type="ECO:0000256" key="8">
    <source>
        <dbReference type="ARBA" id="ARBA00023136"/>
    </source>
</evidence>
<evidence type="ECO:0000256" key="9">
    <source>
        <dbReference type="ARBA" id="ARBA00045905"/>
    </source>
</evidence>
<dbReference type="GO" id="GO:0005743">
    <property type="term" value="C:mitochondrial inner membrane"/>
    <property type="evidence" value="ECO:0007669"/>
    <property type="project" value="UniProtKB-SubCell"/>
</dbReference>
<evidence type="ECO:0000256" key="6">
    <source>
        <dbReference type="ARBA" id="ARBA00022989"/>
    </source>
</evidence>
<evidence type="ECO:0000313" key="11">
    <source>
        <dbReference type="EMBL" id="CAG9861127.1"/>
    </source>
</evidence>
<keyword evidence="12" id="KW-1185">Reference proteome</keyword>
<evidence type="ECO:0000256" key="5">
    <source>
        <dbReference type="ARBA" id="ARBA00022792"/>
    </source>
</evidence>
<keyword evidence="8 10" id="KW-0472">Membrane</keyword>
<dbReference type="Pfam" id="PF07096">
    <property type="entry name" value="DUF1358"/>
    <property type="match status" value="1"/>
</dbReference>
<organism evidence="11 12">
    <name type="scientific">Phyllotreta striolata</name>
    <name type="common">Striped flea beetle</name>
    <name type="synonym">Crioceris striolata</name>
    <dbReference type="NCBI Taxonomy" id="444603"/>
    <lineage>
        <taxon>Eukaryota</taxon>
        <taxon>Metazoa</taxon>
        <taxon>Ecdysozoa</taxon>
        <taxon>Arthropoda</taxon>
        <taxon>Hexapoda</taxon>
        <taxon>Insecta</taxon>
        <taxon>Pterygota</taxon>
        <taxon>Neoptera</taxon>
        <taxon>Endopterygota</taxon>
        <taxon>Coleoptera</taxon>
        <taxon>Polyphaga</taxon>
        <taxon>Cucujiformia</taxon>
        <taxon>Chrysomeloidea</taxon>
        <taxon>Chrysomelidae</taxon>
        <taxon>Galerucinae</taxon>
        <taxon>Alticini</taxon>
        <taxon>Phyllotreta</taxon>
    </lineage>
</organism>
<keyword evidence="7" id="KW-0496">Mitochondrion</keyword>
<dbReference type="EMBL" id="OU900097">
    <property type="protein sequence ID" value="CAG9861127.1"/>
    <property type="molecule type" value="Genomic_DNA"/>
</dbReference>
<name>A0A9N9TTV1_PHYSR</name>
<evidence type="ECO:0000256" key="10">
    <source>
        <dbReference type="SAM" id="Phobius"/>
    </source>
</evidence>
<accession>A0A9N9TTV1</accession>
<evidence type="ECO:0000256" key="3">
    <source>
        <dbReference type="ARBA" id="ARBA00013934"/>
    </source>
</evidence>
<reference evidence="11" key="1">
    <citation type="submission" date="2022-01" db="EMBL/GenBank/DDBJ databases">
        <authorList>
            <person name="King R."/>
        </authorList>
    </citation>
    <scope>NUCLEOTIDE SEQUENCE</scope>
</reference>
<dbReference type="OrthoDB" id="2378895at2759"/>
<dbReference type="PANTHER" id="PTHR13141:SF4">
    <property type="entry name" value="TRANSMEMBRANE PROTEIN 242"/>
    <property type="match status" value="1"/>
</dbReference>
<feature type="transmembrane region" description="Helical" evidence="10">
    <location>
        <begin position="27"/>
        <end position="49"/>
    </location>
</feature>